<proteinExistence type="predicted"/>
<reference evidence="2 3" key="1">
    <citation type="submission" date="2016-10" db="EMBL/GenBank/DDBJ databases">
        <authorList>
            <person name="de Groot N.N."/>
        </authorList>
    </citation>
    <scope>NUCLEOTIDE SEQUENCE [LARGE SCALE GENOMIC DNA]</scope>
    <source>
        <strain evidence="2 3">DSM 19547</strain>
    </source>
</reference>
<dbReference type="STRING" id="441119.SAMN04488047_12914"/>
<sequence length="209" mass="22447">MMGKKLLHDADLIDWWEEERWSGKEACESARSELWGYSEEAVAEIAYDHLFREDSHERNILEKAISFKIQSVEARLTQRIALEVETGPASPGVSLTDYDGWSVWDIGGLVLGGSSAGATVAVGSRVAPAMLGAIGISTLVAPVAIAAGGLALAVSAYTVSGNKRRSYGEALKAGIEQALLSQASPGASVLSRHFARLDLLLQQRRREPL</sequence>
<keyword evidence="1" id="KW-0812">Transmembrane</keyword>
<dbReference type="EMBL" id="FOXA01000029">
    <property type="protein sequence ID" value="SFQ05073.1"/>
    <property type="molecule type" value="Genomic_DNA"/>
</dbReference>
<evidence type="ECO:0000256" key="1">
    <source>
        <dbReference type="SAM" id="Phobius"/>
    </source>
</evidence>
<keyword evidence="1" id="KW-1133">Transmembrane helix</keyword>
<evidence type="ECO:0000313" key="3">
    <source>
        <dbReference type="Proteomes" id="UP000199356"/>
    </source>
</evidence>
<keyword evidence="3" id="KW-1185">Reference proteome</keyword>
<dbReference type="RefSeq" id="WP_093425145.1">
    <property type="nucleotide sequence ID" value="NZ_FOXA01000029.1"/>
</dbReference>
<gene>
    <name evidence="2" type="ORF">SAMN04488047_12914</name>
</gene>
<name>A0A1I5VC43_9RHOB</name>
<accession>A0A1I5VC43</accession>
<dbReference type="AlphaFoldDB" id="A0A1I5VC43"/>
<evidence type="ECO:0000313" key="2">
    <source>
        <dbReference type="EMBL" id="SFQ05073.1"/>
    </source>
</evidence>
<protein>
    <submittedName>
        <fullName evidence="2">Uncharacterized protein</fullName>
    </submittedName>
</protein>
<dbReference type="Proteomes" id="UP000199356">
    <property type="component" value="Unassembled WGS sequence"/>
</dbReference>
<feature type="transmembrane region" description="Helical" evidence="1">
    <location>
        <begin position="129"/>
        <end position="157"/>
    </location>
</feature>
<organism evidence="2 3">
    <name type="scientific">Tranquillimonas alkanivorans</name>
    <dbReference type="NCBI Taxonomy" id="441119"/>
    <lineage>
        <taxon>Bacteria</taxon>
        <taxon>Pseudomonadati</taxon>
        <taxon>Pseudomonadota</taxon>
        <taxon>Alphaproteobacteria</taxon>
        <taxon>Rhodobacterales</taxon>
        <taxon>Roseobacteraceae</taxon>
        <taxon>Tranquillimonas</taxon>
    </lineage>
</organism>
<keyword evidence="1" id="KW-0472">Membrane</keyword>